<sequence length="207" mass="23737">MIKIEQGTYRYHTHSVCVPDITVRHGECIGLRGVSGSGKSTIGKILTGQLPYHKHKLHLPRFQSGQANPVQWVGQQCEFAFNPRWTIERSLKEAYRGHNYTHLMEQFELEFHWQFRAPQALSGGQLQRFNLVRALTPTTKFLICDEATDQLDTIAQQTIWRTIQSESDKRLLGLLIISHQIPLLNVICDHIVDMPTQDDSNFSLTKS</sequence>
<comment type="similarity">
    <text evidence="1">Belongs to the ABC transporter superfamily.</text>
</comment>
<evidence type="ECO:0000256" key="2">
    <source>
        <dbReference type="ARBA" id="ARBA00022448"/>
    </source>
</evidence>
<accession>A0ABM6YZY5</accession>
<dbReference type="InterPro" id="IPR003593">
    <property type="entry name" value="AAA+_ATPase"/>
</dbReference>
<dbReference type="SMART" id="SM00382">
    <property type="entry name" value="AAA"/>
    <property type="match status" value="1"/>
</dbReference>
<keyword evidence="3" id="KW-0547">Nucleotide-binding</keyword>
<dbReference type="PROSITE" id="PS50893">
    <property type="entry name" value="ABC_TRANSPORTER_2"/>
    <property type="match status" value="1"/>
</dbReference>
<evidence type="ECO:0000256" key="1">
    <source>
        <dbReference type="ARBA" id="ARBA00005417"/>
    </source>
</evidence>
<feature type="domain" description="ABC transporter" evidence="5">
    <location>
        <begin position="1"/>
        <end position="207"/>
    </location>
</feature>
<evidence type="ECO:0000256" key="3">
    <source>
        <dbReference type="ARBA" id="ARBA00022741"/>
    </source>
</evidence>
<dbReference type="InterPro" id="IPR027417">
    <property type="entry name" value="P-loop_NTPase"/>
</dbReference>
<organism evidence="6 7">
    <name type="scientific">Vibrio alfacsensis</name>
    <dbReference type="NCBI Taxonomy" id="1074311"/>
    <lineage>
        <taxon>Bacteria</taxon>
        <taxon>Pseudomonadati</taxon>
        <taxon>Pseudomonadota</taxon>
        <taxon>Gammaproteobacteria</taxon>
        <taxon>Vibrionales</taxon>
        <taxon>Vibrionaceae</taxon>
        <taxon>Vibrio</taxon>
    </lineage>
</organism>
<dbReference type="Gene3D" id="3.40.50.300">
    <property type="entry name" value="P-loop containing nucleotide triphosphate hydrolases"/>
    <property type="match status" value="1"/>
</dbReference>
<keyword evidence="4 6" id="KW-0067">ATP-binding</keyword>
<dbReference type="InterPro" id="IPR017871">
    <property type="entry name" value="ABC_transporter-like_CS"/>
</dbReference>
<keyword evidence="2" id="KW-0813">Transport</keyword>
<gene>
    <name evidence="6" type="ORF">D1115_19830</name>
</gene>
<dbReference type="PROSITE" id="PS00211">
    <property type="entry name" value="ABC_TRANSPORTER_1"/>
    <property type="match status" value="1"/>
</dbReference>
<dbReference type="GO" id="GO:0005524">
    <property type="term" value="F:ATP binding"/>
    <property type="evidence" value="ECO:0007669"/>
    <property type="project" value="UniProtKB-KW"/>
</dbReference>
<reference evidence="6 7" key="1">
    <citation type="submission" date="2018-08" db="EMBL/GenBank/DDBJ databases">
        <title>Genomic taxonomy of the Vibrionaceae family.</title>
        <authorList>
            <person name="Gomez-Gil B."/>
            <person name="Tanaka M."/>
            <person name="Sawabe T."/>
            <person name="Enciso-Ibarra K."/>
        </authorList>
    </citation>
    <scope>NUCLEOTIDE SEQUENCE [LARGE SCALE GENOMIC DNA]</scope>
    <source>
        <strain evidence="6 7">CAIM 1831</strain>
    </source>
</reference>
<evidence type="ECO:0000313" key="6">
    <source>
        <dbReference type="EMBL" id="AXY03159.1"/>
    </source>
</evidence>
<dbReference type="PANTHER" id="PTHR43776">
    <property type="entry name" value="TRANSPORT ATP-BINDING PROTEIN"/>
    <property type="match status" value="1"/>
</dbReference>
<dbReference type="PANTHER" id="PTHR43776:SF7">
    <property type="entry name" value="D,D-DIPEPTIDE TRANSPORT ATP-BINDING PROTEIN DDPF-RELATED"/>
    <property type="match status" value="1"/>
</dbReference>
<evidence type="ECO:0000259" key="5">
    <source>
        <dbReference type="PROSITE" id="PS50893"/>
    </source>
</evidence>
<dbReference type="SUPFAM" id="SSF52540">
    <property type="entry name" value="P-loop containing nucleoside triphosphate hydrolases"/>
    <property type="match status" value="1"/>
</dbReference>
<protein>
    <submittedName>
        <fullName evidence="6">ATP-binding cassette domain-containing protein</fullName>
    </submittedName>
</protein>
<dbReference type="InterPro" id="IPR003439">
    <property type="entry name" value="ABC_transporter-like_ATP-bd"/>
</dbReference>
<proteinExistence type="inferred from homology"/>
<evidence type="ECO:0000313" key="7">
    <source>
        <dbReference type="Proteomes" id="UP000262832"/>
    </source>
</evidence>
<dbReference type="InterPro" id="IPR050319">
    <property type="entry name" value="ABC_transp_ATP-bind"/>
</dbReference>
<dbReference type="Proteomes" id="UP000262832">
    <property type="component" value="Chromosome II"/>
</dbReference>
<dbReference type="RefSeq" id="WP_128813055.1">
    <property type="nucleotide sequence ID" value="NZ_CP032094.1"/>
</dbReference>
<name>A0ABM6YZY5_9VIBR</name>
<keyword evidence="7" id="KW-1185">Reference proteome</keyword>
<evidence type="ECO:0000256" key="4">
    <source>
        <dbReference type="ARBA" id="ARBA00022840"/>
    </source>
</evidence>
<dbReference type="Pfam" id="PF00005">
    <property type="entry name" value="ABC_tran"/>
    <property type="match status" value="1"/>
</dbReference>
<dbReference type="EMBL" id="CP032094">
    <property type="protein sequence ID" value="AXY03159.1"/>
    <property type="molecule type" value="Genomic_DNA"/>
</dbReference>